<dbReference type="InterPro" id="IPR000467">
    <property type="entry name" value="G_patch_dom"/>
</dbReference>
<reference evidence="3" key="1">
    <citation type="submission" date="2021-01" db="EMBL/GenBank/DDBJ databases">
        <authorList>
            <person name="Corre E."/>
            <person name="Pelletier E."/>
            <person name="Niang G."/>
            <person name="Scheremetjew M."/>
            <person name="Finn R."/>
            <person name="Kale V."/>
            <person name="Holt S."/>
            <person name="Cochrane G."/>
            <person name="Meng A."/>
            <person name="Brown T."/>
            <person name="Cohen L."/>
        </authorList>
    </citation>
    <scope>NUCLEOTIDE SEQUENCE</scope>
    <source>
        <strain evidence="3">RCC1871</strain>
    </source>
</reference>
<dbReference type="EMBL" id="HBHZ01011782">
    <property type="protein sequence ID" value="CAE0196013.1"/>
    <property type="molecule type" value="Transcribed_RNA"/>
</dbReference>
<feature type="compositionally biased region" description="Acidic residues" evidence="1">
    <location>
        <begin position="284"/>
        <end position="294"/>
    </location>
</feature>
<feature type="region of interest" description="Disordered" evidence="1">
    <location>
        <begin position="271"/>
        <end position="318"/>
    </location>
</feature>
<evidence type="ECO:0000259" key="2">
    <source>
        <dbReference type="PROSITE" id="PS50174"/>
    </source>
</evidence>
<evidence type="ECO:0000256" key="1">
    <source>
        <dbReference type="SAM" id="MobiDB-lite"/>
    </source>
</evidence>
<dbReference type="PANTHER" id="PTHR23149:SF9">
    <property type="entry name" value="G PATCH DOMAIN-CONTAINING PROTEIN 4"/>
    <property type="match status" value="1"/>
</dbReference>
<feature type="domain" description="G-patch" evidence="2">
    <location>
        <begin position="18"/>
        <end position="64"/>
    </location>
</feature>
<sequence length="382" mass="42584">MGSATMKSRGDRYQGVEKESFAYKMMGKLGWQEGRGLGANEQGIKSHIKAKKKDDALGVGVVEEAKIKGDWTANTSTYDRILENLRSHHQDQDGAEPAEPTTSSGGAGDEKTNKKKKKEKKSKRKLVRAQGRYKKRESAKCVKNYSAEDLAVILGANSDDVFAKIQAAHDEPAAKEEEDAHPAKKKERIVIELKLDEGARKRDYKPAKLASDWWGNKMFTQSTRLLGDQEVTVKGDKGEFTEKDQEDIYENAHKAFLGKRIGLGMAHREKWEGGKWEGEKKTFDEDENGEDGGSESDRSSDMRLEISGGRDEAAKASVSKSKLKELIVGALKAKKKKLKASKLKQHVFAEVAENVTNVEKFFKVLQSESKKFAFDGKKVKLL</sequence>
<feature type="compositionally biased region" description="Basic and acidic residues" evidence="1">
    <location>
        <begin position="271"/>
        <end position="283"/>
    </location>
</feature>
<organism evidence="3">
    <name type="scientific">Chloropicon roscoffensis</name>
    <dbReference type="NCBI Taxonomy" id="1461544"/>
    <lineage>
        <taxon>Eukaryota</taxon>
        <taxon>Viridiplantae</taxon>
        <taxon>Chlorophyta</taxon>
        <taxon>Chloropicophyceae</taxon>
        <taxon>Chloropicales</taxon>
        <taxon>Chloropicaceae</taxon>
        <taxon>Chloropicon</taxon>
    </lineage>
</organism>
<dbReference type="Pfam" id="PF01585">
    <property type="entry name" value="G-patch"/>
    <property type="match status" value="1"/>
</dbReference>
<dbReference type="PANTHER" id="PTHR23149">
    <property type="entry name" value="G PATCH DOMAIN CONTAINING PROTEIN"/>
    <property type="match status" value="1"/>
</dbReference>
<proteinExistence type="predicted"/>
<dbReference type="PROSITE" id="PS50174">
    <property type="entry name" value="G_PATCH"/>
    <property type="match status" value="1"/>
</dbReference>
<name>A0A7S3CJ29_9CHLO</name>
<dbReference type="GO" id="GO:0003676">
    <property type="term" value="F:nucleic acid binding"/>
    <property type="evidence" value="ECO:0007669"/>
    <property type="project" value="InterPro"/>
</dbReference>
<feature type="compositionally biased region" description="Basic residues" evidence="1">
    <location>
        <begin position="113"/>
        <end position="137"/>
    </location>
</feature>
<dbReference type="AlphaFoldDB" id="A0A7S3CJ29"/>
<evidence type="ECO:0000313" key="3">
    <source>
        <dbReference type="EMBL" id="CAE0196013.1"/>
    </source>
</evidence>
<protein>
    <recommendedName>
        <fullName evidence="2">G-patch domain-containing protein</fullName>
    </recommendedName>
</protein>
<feature type="region of interest" description="Disordered" evidence="1">
    <location>
        <begin position="85"/>
        <end position="138"/>
    </location>
</feature>
<gene>
    <name evidence="3" type="ORF">CROS1456_LOCUS9110</name>
</gene>
<dbReference type="InterPro" id="IPR050656">
    <property type="entry name" value="PINX1"/>
</dbReference>
<feature type="compositionally biased region" description="Basic and acidic residues" evidence="1">
    <location>
        <begin position="295"/>
        <end position="314"/>
    </location>
</feature>
<accession>A0A7S3CJ29</accession>
<dbReference type="SMART" id="SM00443">
    <property type="entry name" value="G_patch"/>
    <property type="match status" value="1"/>
</dbReference>
<dbReference type="GO" id="GO:0005730">
    <property type="term" value="C:nucleolus"/>
    <property type="evidence" value="ECO:0007669"/>
    <property type="project" value="TreeGrafter"/>
</dbReference>